<evidence type="ECO:0000313" key="2">
    <source>
        <dbReference type="Proteomes" id="UP000290649"/>
    </source>
</evidence>
<dbReference type="Pfam" id="PF11213">
    <property type="entry name" value="DUF3006"/>
    <property type="match status" value="1"/>
</dbReference>
<reference evidence="1 2" key="1">
    <citation type="journal article" date="2019" name="Int. J. Syst. Evol. Microbiol.">
        <title>Anaerobacillus alkaliphilus sp. nov., a novel alkaliphilic and moderately halophilic bacterium.</title>
        <authorList>
            <person name="Borsodi A.K."/>
            <person name="Aszalos J.M."/>
            <person name="Bihari P."/>
            <person name="Nagy I."/>
            <person name="Schumann P."/>
            <person name="Sproer C."/>
            <person name="Kovacs A.L."/>
            <person name="Boka K."/>
            <person name="Dobosy P."/>
            <person name="Ovari M."/>
            <person name="Szili-Kovacs T."/>
            <person name="Toth E."/>
        </authorList>
    </citation>
    <scope>NUCLEOTIDE SEQUENCE [LARGE SCALE GENOMIC DNA]</scope>
    <source>
        <strain evidence="1 2">B16-10</strain>
    </source>
</reference>
<dbReference type="EMBL" id="QOUX01000023">
    <property type="protein sequence ID" value="RXJ02603.1"/>
    <property type="molecule type" value="Genomic_DNA"/>
</dbReference>
<gene>
    <name evidence="1" type="ORF">DS745_06440</name>
</gene>
<protein>
    <submittedName>
        <fullName evidence="1">DUF3006 domain-containing protein</fullName>
    </submittedName>
</protein>
<dbReference type="Proteomes" id="UP000290649">
    <property type="component" value="Unassembled WGS sequence"/>
</dbReference>
<sequence>MVLKGVIDRIVDGKWAVLLVGDEEKEYNVPLVSLPSNAKQGSIVQLELENEEITKIVILEDETTSEHERINDKLNVLRSRKKSNFKR</sequence>
<accession>A0A4Q0VWI4</accession>
<proteinExistence type="predicted"/>
<organism evidence="1 2">
    <name type="scientific">Anaerobacillus alkaliphilus</name>
    <dbReference type="NCBI Taxonomy" id="1548597"/>
    <lineage>
        <taxon>Bacteria</taxon>
        <taxon>Bacillati</taxon>
        <taxon>Bacillota</taxon>
        <taxon>Bacilli</taxon>
        <taxon>Bacillales</taxon>
        <taxon>Bacillaceae</taxon>
        <taxon>Anaerobacillus</taxon>
    </lineage>
</organism>
<comment type="caution">
    <text evidence="1">The sequence shown here is derived from an EMBL/GenBank/DDBJ whole genome shotgun (WGS) entry which is preliminary data.</text>
</comment>
<dbReference type="AlphaFoldDB" id="A0A4Q0VWI4"/>
<evidence type="ECO:0000313" key="1">
    <source>
        <dbReference type="EMBL" id="RXJ02603.1"/>
    </source>
</evidence>
<dbReference type="Gene3D" id="6.20.120.50">
    <property type="match status" value="1"/>
</dbReference>
<dbReference type="InterPro" id="IPR021377">
    <property type="entry name" value="DUF3006"/>
</dbReference>
<dbReference type="OrthoDB" id="2366034at2"/>
<keyword evidence="2" id="KW-1185">Reference proteome</keyword>
<name>A0A4Q0VWI4_9BACI</name>